<dbReference type="GO" id="GO:0006310">
    <property type="term" value="P:DNA recombination"/>
    <property type="evidence" value="ECO:0007669"/>
    <property type="project" value="UniProtKB-KW"/>
</dbReference>
<dbReference type="EMBL" id="FOEF01000062">
    <property type="protein sequence ID" value="SEP54588.1"/>
    <property type="molecule type" value="Genomic_DNA"/>
</dbReference>
<proteinExistence type="predicted"/>
<dbReference type="InterPro" id="IPR002104">
    <property type="entry name" value="Integrase_catalytic"/>
</dbReference>
<gene>
    <name evidence="4" type="ORF">SAMN04489732_1621</name>
</gene>
<evidence type="ECO:0000313" key="5">
    <source>
        <dbReference type="Proteomes" id="UP000198582"/>
    </source>
</evidence>
<accession>A0A1H8YT85</accession>
<reference evidence="4 5" key="1">
    <citation type="submission" date="2016-10" db="EMBL/GenBank/DDBJ databases">
        <authorList>
            <person name="de Groot N.N."/>
        </authorList>
    </citation>
    <scope>NUCLEOTIDE SEQUENCE [LARGE SCALE GENOMIC DNA]</scope>
    <source>
        <strain evidence="4 5">DSM 44993</strain>
    </source>
</reference>
<dbReference type="PROSITE" id="PS51898">
    <property type="entry name" value="TYR_RECOMBINASE"/>
    <property type="match status" value="1"/>
</dbReference>
<dbReference type="GO" id="GO:0015074">
    <property type="term" value="P:DNA integration"/>
    <property type="evidence" value="ECO:0007669"/>
    <property type="project" value="InterPro"/>
</dbReference>
<evidence type="ECO:0000256" key="2">
    <source>
        <dbReference type="SAM" id="MobiDB-lite"/>
    </source>
</evidence>
<dbReference type="STRING" id="394193.SAMN04489732_1621"/>
<keyword evidence="5" id="KW-1185">Reference proteome</keyword>
<feature type="region of interest" description="Disordered" evidence="2">
    <location>
        <begin position="207"/>
        <end position="241"/>
    </location>
</feature>
<organism evidence="4 5">
    <name type="scientific">Amycolatopsis saalfeldensis</name>
    <dbReference type="NCBI Taxonomy" id="394193"/>
    <lineage>
        <taxon>Bacteria</taxon>
        <taxon>Bacillati</taxon>
        <taxon>Actinomycetota</taxon>
        <taxon>Actinomycetes</taxon>
        <taxon>Pseudonocardiales</taxon>
        <taxon>Pseudonocardiaceae</taxon>
        <taxon>Amycolatopsis</taxon>
    </lineage>
</organism>
<dbReference type="Gene3D" id="1.10.443.10">
    <property type="entry name" value="Intergrase catalytic core"/>
    <property type="match status" value="1"/>
</dbReference>
<name>A0A1H8YT85_9PSEU</name>
<dbReference type="PANTHER" id="PTHR30349">
    <property type="entry name" value="PHAGE INTEGRASE-RELATED"/>
    <property type="match status" value="1"/>
</dbReference>
<evidence type="ECO:0000313" key="4">
    <source>
        <dbReference type="EMBL" id="SEP54588.1"/>
    </source>
</evidence>
<keyword evidence="1" id="KW-0233">DNA recombination</keyword>
<dbReference type="InterPro" id="IPR050090">
    <property type="entry name" value="Tyrosine_recombinase_XerCD"/>
</dbReference>
<feature type="domain" description="Tyr recombinase" evidence="3">
    <location>
        <begin position="1"/>
        <end position="195"/>
    </location>
</feature>
<evidence type="ECO:0000259" key="3">
    <source>
        <dbReference type="PROSITE" id="PS51898"/>
    </source>
</evidence>
<dbReference type="InterPro" id="IPR011010">
    <property type="entry name" value="DNA_brk_join_enz"/>
</dbReference>
<dbReference type="CDD" id="cd01189">
    <property type="entry name" value="INT_ICEBs1_C_like"/>
    <property type="match status" value="1"/>
</dbReference>
<dbReference type="AlphaFoldDB" id="A0A1H8YT85"/>
<dbReference type="GO" id="GO:0003677">
    <property type="term" value="F:DNA binding"/>
    <property type="evidence" value="ECO:0007669"/>
    <property type="project" value="InterPro"/>
</dbReference>
<evidence type="ECO:0000256" key="1">
    <source>
        <dbReference type="ARBA" id="ARBA00023172"/>
    </source>
</evidence>
<dbReference type="InterPro" id="IPR013762">
    <property type="entry name" value="Integrase-like_cat_sf"/>
</dbReference>
<protein>
    <submittedName>
        <fullName evidence="4">Phage integrase family protein</fullName>
    </submittedName>
</protein>
<sequence length="241" mass="26276">MAVWTATQTAAFLESSYDHPLHVLYLLVALLGLRRGEAAGLRWCDIDLDARVLQVSHQVQDHNGLTVVCPPKTESSVRVLALDSISVSALRSLRAERRRRLPAGAALTGFLFVNRCGNPMSPGYVTHAFGKLVAEADLPPIRLHDLRHGAASLSLAAGNDLKVVQVMLGHSSIVLTADTYTSVLPCLAHQAAEATANLVMKAARRTAKKVRRDSRKATRHYGTKKNRRPGSTRKSAHKIRV</sequence>
<dbReference type="Proteomes" id="UP000198582">
    <property type="component" value="Unassembled WGS sequence"/>
</dbReference>
<dbReference type="PANTHER" id="PTHR30349:SF91">
    <property type="entry name" value="INTA PROTEIN"/>
    <property type="match status" value="1"/>
</dbReference>
<dbReference type="Pfam" id="PF00589">
    <property type="entry name" value="Phage_integrase"/>
    <property type="match status" value="1"/>
</dbReference>
<dbReference type="SUPFAM" id="SSF56349">
    <property type="entry name" value="DNA breaking-rejoining enzymes"/>
    <property type="match status" value="1"/>
</dbReference>